<feature type="non-terminal residue" evidence="1">
    <location>
        <position position="1"/>
    </location>
</feature>
<reference evidence="1 2" key="1">
    <citation type="journal article" date="2018" name="Sci. Rep.">
        <title>Genomic signatures of local adaptation to the degree of environmental predictability in rotifers.</title>
        <authorList>
            <person name="Franch-Gras L."/>
            <person name="Hahn C."/>
            <person name="Garcia-Roger E.M."/>
            <person name="Carmona M.J."/>
            <person name="Serra M."/>
            <person name="Gomez A."/>
        </authorList>
    </citation>
    <scope>NUCLEOTIDE SEQUENCE [LARGE SCALE GENOMIC DNA]</scope>
    <source>
        <strain evidence="1">HYR1</strain>
    </source>
</reference>
<comment type="caution">
    <text evidence="1">The sequence shown here is derived from an EMBL/GenBank/DDBJ whole genome shotgun (WGS) entry which is preliminary data.</text>
</comment>
<gene>
    <name evidence="1" type="ORF">BpHYR1_040097</name>
</gene>
<sequence>NSRKEISKIVLFNDPWDYIKFSSICPQTYVQLQPVVFSTNSINETNLFDLSLMEQSVKTGPPHDDQEMQNFIGCDGRIVQPQQIRQNIFEEAARLPRGITFCQFSSTYFPIHT</sequence>
<protein>
    <submittedName>
        <fullName evidence="1">Uncharacterized protein</fullName>
    </submittedName>
</protein>
<accession>A0A3M7R9T1</accession>
<evidence type="ECO:0000313" key="1">
    <source>
        <dbReference type="EMBL" id="RNA20362.1"/>
    </source>
</evidence>
<keyword evidence="2" id="KW-1185">Reference proteome</keyword>
<organism evidence="1 2">
    <name type="scientific">Brachionus plicatilis</name>
    <name type="common">Marine rotifer</name>
    <name type="synonym">Brachionus muelleri</name>
    <dbReference type="NCBI Taxonomy" id="10195"/>
    <lineage>
        <taxon>Eukaryota</taxon>
        <taxon>Metazoa</taxon>
        <taxon>Spiralia</taxon>
        <taxon>Gnathifera</taxon>
        <taxon>Rotifera</taxon>
        <taxon>Eurotatoria</taxon>
        <taxon>Monogononta</taxon>
        <taxon>Pseudotrocha</taxon>
        <taxon>Ploima</taxon>
        <taxon>Brachionidae</taxon>
        <taxon>Brachionus</taxon>
    </lineage>
</organism>
<dbReference type="Proteomes" id="UP000276133">
    <property type="component" value="Unassembled WGS sequence"/>
</dbReference>
<evidence type="ECO:0000313" key="2">
    <source>
        <dbReference type="Proteomes" id="UP000276133"/>
    </source>
</evidence>
<name>A0A3M7R9T1_BRAPC</name>
<dbReference type="AlphaFoldDB" id="A0A3M7R9T1"/>
<proteinExistence type="predicted"/>
<dbReference type="EMBL" id="REGN01003868">
    <property type="protein sequence ID" value="RNA20362.1"/>
    <property type="molecule type" value="Genomic_DNA"/>
</dbReference>